<evidence type="ECO:0000313" key="3">
    <source>
        <dbReference type="EMBL" id="EWT07345.1"/>
    </source>
</evidence>
<protein>
    <submittedName>
        <fullName evidence="3">Uncharacterized protein</fullName>
    </submittedName>
</protein>
<dbReference type="EMBL" id="AWQS01000014">
    <property type="protein sequence ID" value="EWT07345.1"/>
    <property type="molecule type" value="Genomic_DNA"/>
</dbReference>
<accession>W9GMK3</accession>
<keyword evidence="2" id="KW-0732">Signal</keyword>
<feature type="region of interest" description="Disordered" evidence="1">
    <location>
        <begin position="45"/>
        <end position="81"/>
    </location>
</feature>
<feature type="compositionally biased region" description="Low complexity" evidence="1">
    <location>
        <begin position="45"/>
        <end position="69"/>
    </location>
</feature>
<evidence type="ECO:0000313" key="4">
    <source>
        <dbReference type="Proteomes" id="UP000019494"/>
    </source>
</evidence>
<dbReference type="AlphaFoldDB" id="W9GMK3"/>
<dbReference type="Proteomes" id="UP000019494">
    <property type="component" value="Unassembled WGS sequence"/>
</dbReference>
<name>W9GMK3_9MICO</name>
<proteinExistence type="predicted"/>
<keyword evidence="4" id="KW-1185">Reference proteome</keyword>
<evidence type="ECO:0000256" key="2">
    <source>
        <dbReference type="SAM" id="SignalP"/>
    </source>
</evidence>
<sequence length="236" mass="23482">MTARQTATTCAAVLLATAGMATIGGCSTSARPAAATTVTVTVTGETGAATSPDGAPATGTPIRTGTAPTPTGPRPTAPLPTSLAVGHQRGAPHSYAEAKARFAKARVDGSIHGTFRSPSGNIQCDISNAAVVAGCEVDKGRIKVPSRLCPGDAGDASDTAAAGDRVRGVKLTDLGALPVCGGELDGAAGAPKLAYGSATVVPDSPFSCLSEEVGVTCIDTDYERGFFIAKNTFVTF</sequence>
<comment type="caution">
    <text evidence="3">The sequence shown here is derived from an EMBL/GenBank/DDBJ whole genome shotgun (WGS) entry which is preliminary data.</text>
</comment>
<feature type="signal peptide" evidence="2">
    <location>
        <begin position="1"/>
        <end position="21"/>
    </location>
</feature>
<gene>
    <name evidence="3" type="ORF">N864_08290</name>
</gene>
<dbReference type="RefSeq" id="WP_034713487.1">
    <property type="nucleotide sequence ID" value="NZ_AWQS01000014.1"/>
</dbReference>
<feature type="chain" id="PRO_5039272801" evidence="2">
    <location>
        <begin position="22"/>
        <end position="236"/>
    </location>
</feature>
<dbReference type="PROSITE" id="PS51257">
    <property type="entry name" value="PROKAR_LIPOPROTEIN"/>
    <property type="match status" value="1"/>
</dbReference>
<reference evidence="4" key="1">
    <citation type="submission" date="2013-08" db="EMBL/GenBank/DDBJ databases">
        <title>Intrasporangium oryzae NRRL B-24470.</title>
        <authorList>
            <person name="Liu H."/>
            <person name="Wang G."/>
        </authorList>
    </citation>
    <scope>NUCLEOTIDE SEQUENCE [LARGE SCALE GENOMIC DNA]</scope>
    <source>
        <strain evidence="4">Q5-1</strain>
    </source>
</reference>
<evidence type="ECO:0000256" key="1">
    <source>
        <dbReference type="SAM" id="MobiDB-lite"/>
    </source>
</evidence>
<dbReference type="OrthoDB" id="3787964at2"/>
<organism evidence="3 4">
    <name type="scientific">Intrasporangium chromatireducens Q5-1</name>
    <dbReference type="NCBI Taxonomy" id="584657"/>
    <lineage>
        <taxon>Bacteria</taxon>
        <taxon>Bacillati</taxon>
        <taxon>Actinomycetota</taxon>
        <taxon>Actinomycetes</taxon>
        <taxon>Micrococcales</taxon>
        <taxon>Intrasporangiaceae</taxon>
        <taxon>Intrasporangium</taxon>
    </lineage>
</organism>